<feature type="domain" description="Gingipain" evidence="4">
    <location>
        <begin position="250"/>
        <end position="583"/>
    </location>
</feature>
<sequence>MSVRFIISVPLLVVSVWGVVSGSTWAASTDTEDAMWTAARAVEESVLLESVTIDGQLTRVNYSLPSGTATAWLEAAHSFAGDHVYSPSSDADVVQTAGPADQLRRSGPYPDVAAFVRLADRGRVRVRITNATMVDHEGAISHDPTGLAASGEAGPGSGGTGTPVQAGEPVILRDLRLLPLTIVPVAFDSAGTIRGVYTELTVEVECDGVAGVNEKVRPARARSRPFASLYGSLLPEHVSPLEGSGEPGAYLFIVPDSEYDRILPLVEWKRLVGHDTAVALTSQIGPSEYQIRTYIQWAYDNWDPPPTYVVLVGDIDGDIAVPTWTYQADAETDVTDLPYGLLEGDDYFPEVMVGRLSVRTSSQLETIVAKILSYERDPHVADPGWFERALMIADTTSISCLWTKEWVKNLMLDHGYSEIDTVWYSWYINPSPVFSSINQGVGFVNYRGFAYWGGFSNGYVYALSNGHRLPVVTDIVCEGGDYEWPECFGEAWIRAGSALVPRGAVTYIGTSELYTHTRFNNCLDTGIYHGIFEEGLATPGLALLRGKLELYNDFPHNRGSGGPDNSVECYFHTYNILGDPGLAMWTAAPQAMTVDHPERIPVGTNLIEVTVHDSSTALPIEDALVSLVGSEAAHGWTDGSGSARLIVDIQVPDSIAVTVTKANSRPYTGHLLAESDALCLGYWAHSIDDDTLGASQGNGDGVINPGERIELAVQIRNFGLDSTAVDPRSLLHSTDPYVAVIDSIELFGDIPPGDIAVPLAPFVVDVSPLSPHDHCAQLELQMSAASGDTWDAGFDLLLGAPRLTYAGRVIDDGDDGVLDPGESASLVISLANSGPLGITSVHGSLESSHTGIDILGGEALFGDIAANGGGGNGEDPFFLSAAPEIPRGTKVDFSLVLSGVLPNAHRYRQIVDFSLHVGAAGEDDPLGPDIYGYYAFDSGDTVRYAEAPRFEWIEIDPAYGGGGSMLNIDDYGYQLDATAVLDLPFTFRYYGEDYDCISVCSNGWIAMDTTWMTGFRNWPIGAPLCPKGVVAPFWDDLFIPSPDSSGIFYYHDAAGKRFIVEWSRVRIIVQSWAHPFRQTFQVILHDPAYTSTPTGDGEIVFQYRNVLNADNYDNYATVGILSPSGTDGLEYTYSSLYPPQAGALHDGLAIKWTTELGEVIPTEVEGEPDVELTAPPSWALSQSYPNPFFAFRGPATITYGLPRDAAVELAVYNVMGQLVRTLVAEDQSAGVYTVTWDGRDAQGGRVASGVYFYSLVTPQEDLVRKIVLIN</sequence>
<dbReference type="InterPro" id="IPR038490">
    <property type="entry name" value="Gingipain_propep_sf"/>
</dbReference>
<dbReference type="InterPro" id="IPR013783">
    <property type="entry name" value="Ig-like_fold"/>
</dbReference>
<evidence type="ECO:0008006" key="8">
    <source>
        <dbReference type="Google" id="ProtNLM"/>
    </source>
</evidence>
<organism evidence="6 7">
    <name type="scientific">candidate division TA06 bacterium DG_24</name>
    <dbReference type="NCBI Taxonomy" id="1703770"/>
    <lineage>
        <taxon>Bacteria</taxon>
        <taxon>Bacteria division TA06</taxon>
    </lineage>
</organism>
<dbReference type="GO" id="GO:0006508">
    <property type="term" value="P:proteolysis"/>
    <property type="evidence" value="ECO:0007669"/>
    <property type="project" value="InterPro"/>
</dbReference>
<dbReference type="InterPro" id="IPR029030">
    <property type="entry name" value="Caspase-like_dom_sf"/>
</dbReference>
<evidence type="ECO:0000313" key="7">
    <source>
        <dbReference type="Proteomes" id="UP000052008"/>
    </source>
</evidence>
<feature type="domain" description="FlgD/Vpr Ig-like" evidence="5">
    <location>
        <begin position="1194"/>
        <end position="1255"/>
    </location>
</feature>
<evidence type="ECO:0000313" key="6">
    <source>
        <dbReference type="EMBL" id="KPJ53244.1"/>
    </source>
</evidence>
<reference evidence="6 7" key="1">
    <citation type="journal article" date="2015" name="Microbiome">
        <title>Genomic resolution of linkages in carbon, nitrogen, and sulfur cycling among widespread estuary sediment bacteria.</title>
        <authorList>
            <person name="Baker B.J."/>
            <person name="Lazar C.S."/>
            <person name="Teske A.P."/>
            <person name="Dick G.J."/>
        </authorList>
    </citation>
    <scope>NUCLEOTIDE SEQUENCE [LARGE SCALE GENOMIC DNA]</scope>
    <source>
        <strain evidence="6">DG_24</strain>
    </source>
</reference>
<evidence type="ECO:0000259" key="4">
    <source>
        <dbReference type="Pfam" id="PF01364"/>
    </source>
</evidence>
<dbReference type="Gene3D" id="2.60.40.10">
    <property type="entry name" value="Immunoglobulins"/>
    <property type="match status" value="1"/>
</dbReference>
<dbReference type="InterPro" id="IPR026444">
    <property type="entry name" value="Secre_tail"/>
</dbReference>
<dbReference type="Pfam" id="PF13860">
    <property type="entry name" value="FlgD_ig"/>
    <property type="match status" value="1"/>
</dbReference>
<gene>
    <name evidence="6" type="ORF">AMJ39_05365</name>
</gene>
<dbReference type="Gene3D" id="3.40.50.10390">
    <property type="entry name" value="Gingipain r, domain 1"/>
    <property type="match status" value="1"/>
</dbReference>
<name>A0A0S7WUE1_UNCT6</name>
<evidence type="ECO:0000256" key="2">
    <source>
        <dbReference type="SAM" id="MobiDB-lite"/>
    </source>
</evidence>
<dbReference type="SUPFAM" id="SSF52129">
    <property type="entry name" value="Caspase-like"/>
    <property type="match status" value="1"/>
</dbReference>
<dbReference type="InterPro" id="IPR001769">
    <property type="entry name" value="Gingipain"/>
</dbReference>
<dbReference type="AlphaFoldDB" id="A0A0S7WUE1"/>
<evidence type="ECO:0000256" key="3">
    <source>
        <dbReference type="SAM" id="SignalP"/>
    </source>
</evidence>
<dbReference type="Proteomes" id="UP000052008">
    <property type="component" value="Unassembled WGS sequence"/>
</dbReference>
<dbReference type="InterPro" id="IPR025965">
    <property type="entry name" value="FlgD/Vpr_Ig-like"/>
</dbReference>
<keyword evidence="1 3" id="KW-0732">Signal</keyword>
<dbReference type="GO" id="GO:0008234">
    <property type="term" value="F:cysteine-type peptidase activity"/>
    <property type="evidence" value="ECO:0007669"/>
    <property type="project" value="InterPro"/>
</dbReference>
<dbReference type="NCBIfam" id="TIGR04183">
    <property type="entry name" value="Por_Secre_tail"/>
    <property type="match status" value="1"/>
</dbReference>
<feature type="region of interest" description="Disordered" evidence="2">
    <location>
        <begin position="138"/>
        <end position="164"/>
    </location>
</feature>
<dbReference type="Pfam" id="PF01364">
    <property type="entry name" value="Peptidase_C25"/>
    <property type="match status" value="1"/>
</dbReference>
<evidence type="ECO:0000256" key="1">
    <source>
        <dbReference type="ARBA" id="ARBA00022729"/>
    </source>
</evidence>
<dbReference type="Gene3D" id="2.60.40.4070">
    <property type="match status" value="1"/>
</dbReference>
<dbReference type="Gene3D" id="3.40.50.1460">
    <property type="match status" value="1"/>
</dbReference>
<comment type="caution">
    <text evidence="6">The sequence shown here is derived from an EMBL/GenBank/DDBJ whole genome shotgun (WGS) entry which is preliminary data.</text>
</comment>
<feature type="chain" id="PRO_5006639652" description="FlgD Ig-like domain-containing protein" evidence="3">
    <location>
        <begin position="27"/>
        <end position="1270"/>
    </location>
</feature>
<accession>A0A0S7WUE1</accession>
<proteinExistence type="predicted"/>
<dbReference type="STRING" id="1703770.AMJ39_05365"/>
<dbReference type="InterPro" id="IPR029031">
    <property type="entry name" value="Gingipain_N_sf"/>
</dbReference>
<feature type="signal peptide" evidence="3">
    <location>
        <begin position="1"/>
        <end position="26"/>
    </location>
</feature>
<protein>
    <recommendedName>
        <fullName evidence="8">FlgD Ig-like domain-containing protein</fullName>
    </recommendedName>
</protein>
<dbReference type="Gene3D" id="2.60.40.3800">
    <property type="match status" value="1"/>
</dbReference>
<evidence type="ECO:0000259" key="5">
    <source>
        <dbReference type="Pfam" id="PF13860"/>
    </source>
</evidence>
<dbReference type="EMBL" id="LIZS01000025">
    <property type="protein sequence ID" value="KPJ53244.1"/>
    <property type="molecule type" value="Genomic_DNA"/>
</dbReference>